<proteinExistence type="predicted"/>
<reference evidence="1 2" key="1">
    <citation type="submission" date="2019-05" db="EMBL/GenBank/DDBJ databases">
        <authorList>
            <consortium name="Science for Life Laboratories"/>
        </authorList>
    </citation>
    <scope>NUCLEOTIDE SEQUENCE [LARGE SCALE GENOMIC DNA]</scope>
    <source>
        <strain evidence="1">Soil9</strain>
    </source>
</reference>
<keyword evidence="2" id="KW-1185">Reference proteome</keyword>
<organism evidence="1 2">
    <name type="scientific">Gemmata massiliana</name>
    <dbReference type="NCBI Taxonomy" id="1210884"/>
    <lineage>
        <taxon>Bacteria</taxon>
        <taxon>Pseudomonadati</taxon>
        <taxon>Planctomycetota</taxon>
        <taxon>Planctomycetia</taxon>
        <taxon>Gemmatales</taxon>
        <taxon>Gemmataceae</taxon>
        <taxon>Gemmata</taxon>
    </lineage>
</organism>
<name>A0A6P2D6W4_9BACT</name>
<dbReference type="EMBL" id="LR593886">
    <property type="protein sequence ID" value="VTR96196.1"/>
    <property type="molecule type" value="Genomic_DNA"/>
</dbReference>
<protein>
    <submittedName>
        <fullName evidence="1">Uncharacterized protein</fullName>
    </submittedName>
</protein>
<dbReference type="Proteomes" id="UP000464178">
    <property type="component" value="Chromosome"/>
</dbReference>
<accession>A0A6P2D6W4</accession>
<dbReference type="KEGG" id="gms:SOIL9_15180"/>
<sequence length="115" mass="12886">MEMQAAIDSIRAVWSDCHVCQVTREFLAKCEWKLEVGEGWIEVPADAELLVYSAAVIVSDHGFGDHIEAIVYLGVQRVPPTLFPVHGVLRLYLNPAGQMVTEDRYSLAEWVSNRA</sequence>
<dbReference type="AlphaFoldDB" id="A0A6P2D6W4"/>
<gene>
    <name evidence="1" type="ORF">SOIL9_15180</name>
</gene>
<dbReference type="RefSeq" id="WP_162670515.1">
    <property type="nucleotide sequence ID" value="NZ_LR593886.1"/>
</dbReference>
<evidence type="ECO:0000313" key="2">
    <source>
        <dbReference type="Proteomes" id="UP000464178"/>
    </source>
</evidence>
<evidence type="ECO:0000313" key="1">
    <source>
        <dbReference type="EMBL" id="VTR96196.1"/>
    </source>
</evidence>